<protein>
    <submittedName>
        <fullName evidence="2">Uncharacterized protein LOC100180673</fullName>
    </submittedName>
</protein>
<dbReference type="AlphaFoldDB" id="A0A6F9DHH4"/>
<feature type="compositionally biased region" description="Basic and acidic residues" evidence="1">
    <location>
        <begin position="105"/>
        <end position="116"/>
    </location>
</feature>
<sequence length="355" mass="39863">MSTKKKTSARKSHKKAPPVDVWWKSVSTYKTPFWQKDKKAHMDSLAGFDWLLKSADGYGCESSGKSGINPRTLKLSYSFDRLREAKQKKETSKPSEEDGQAEIEALNREEETKKTDQSNQQNQTKDESLDLKALDVHGIVYKYQPGQGHEFTKINTTLESEVKDTVTTKNPEVTSTDVTEPQDTAKEPHDAAKEPQDAAKESPDAAKETLDVAKETTTDDQKTDSVPNVKPILACVVKKWKPKKKPIIPMPPDNELLAPEQKCSDFLTSDKSRSFMAQPNDLSTSPSQTVVGAQERFFESNVPDDFPLLCLAALRDFVVRSETVITSKTYEKIESLTVNRTPLCSYGRREQSIIR</sequence>
<proteinExistence type="evidence at transcript level"/>
<name>A0A6F9DHH4_9ASCI</name>
<gene>
    <name evidence="2" type="primary">LOC100180673</name>
</gene>
<dbReference type="EMBL" id="LR786737">
    <property type="protein sequence ID" value="CAB3262589.1"/>
    <property type="molecule type" value="mRNA"/>
</dbReference>
<feature type="compositionally biased region" description="Basic and acidic residues" evidence="1">
    <location>
        <begin position="183"/>
        <end position="223"/>
    </location>
</feature>
<evidence type="ECO:0000313" key="2">
    <source>
        <dbReference type="EMBL" id="CAB3262589.1"/>
    </source>
</evidence>
<feature type="region of interest" description="Disordered" evidence="1">
    <location>
        <begin position="84"/>
        <end position="131"/>
    </location>
</feature>
<feature type="region of interest" description="Disordered" evidence="1">
    <location>
        <begin position="152"/>
        <end position="226"/>
    </location>
</feature>
<feature type="compositionally biased region" description="Polar residues" evidence="1">
    <location>
        <begin position="167"/>
        <end position="182"/>
    </location>
</feature>
<organism evidence="2">
    <name type="scientific">Phallusia mammillata</name>
    <dbReference type="NCBI Taxonomy" id="59560"/>
    <lineage>
        <taxon>Eukaryota</taxon>
        <taxon>Metazoa</taxon>
        <taxon>Chordata</taxon>
        <taxon>Tunicata</taxon>
        <taxon>Ascidiacea</taxon>
        <taxon>Phlebobranchia</taxon>
        <taxon>Ascidiidae</taxon>
        <taxon>Phallusia</taxon>
    </lineage>
</organism>
<evidence type="ECO:0000256" key="1">
    <source>
        <dbReference type="SAM" id="MobiDB-lite"/>
    </source>
</evidence>
<feature type="compositionally biased region" description="Basic and acidic residues" evidence="1">
    <location>
        <begin position="84"/>
        <end position="96"/>
    </location>
</feature>
<reference evidence="2" key="1">
    <citation type="submission" date="2020-04" db="EMBL/GenBank/DDBJ databases">
        <authorList>
            <person name="Neveu A P."/>
        </authorList>
    </citation>
    <scope>NUCLEOTIDE SEQUENCE</scope>
    <source>
        <tissue evidence="2">Whole embryo</tissue>
    </source>
</reference>
<accession>A0A6F9DHH4</accession>